<dbReference type="PANTHER" id="PTHR23501:SF154">
    <property type="entry name" value="MULTIDRUG-EFFLUX TRANSPORTER RV1634-RELATED"/>
    <property type="match status" value="1"/>
</dbReference>
<keyword evidence="4 5" id="KW-0472">Membrane</keyword>
<feature type="transmembrane region" description="Helical" evidence="5">
    <location>
        <begin position="283"/>
        <end position="308"/>
    </location>
</feature>
<dbReference type="GO" id="GO:0022857">
    <property type="term" value="F:transmembrane transporter activity"/>
    <property type="evidence" value="ECO:0007669"/>
    <property type="project" value="InterPro"/>
</dbReference>
<evidence type="ECO:0000259" key="6">
    <source>
        <dbReference type="PROSITE" id="PS50850"/>
    </source>
</evidence>
<feature type="transmembrane region" description="Helical" evidence="5">
    <location>
        <begin position="180"/>
        <end position="200"/>
    </location>
</feature>
<feature type="transmembrane region" description="Helical" evidence="5">
    <location>
        <begin position="126"/>
        <end position="145"/>
    </location>
</feature>
<keyword evidence="8" id="KW-1185">Reference proteome</keyword>
<evidence type="ECO:0000313" key="8">
    <source>
        <dbReference type="Proteomes" id="UP000325291"/>
    </source>
</evidence>
<sequence>MADTNPNPDFRKDAFVSWREFLGSAYMPALALVCLSVWLHAADSLVVATMLPSIVAEIGGAGLVGWSVSLYEIASVVAGAASALLTMRYGLRGPMCLAALVFGLGCFLSAFAPTMLLLLAGRVFQGLGGGGLVAMGFVAVGVIFPRRYTARAMAAVSTFWGVSAFLGPLIGGFFVEFATWRWGFAFFGGQAIALALWIALRPDHAPSDARARIVFPWRRLALLCLAVLLVSYGGVEIEPVQTTLCVLSGVACLVLFLRQDHHALDDRLLPLRPFDFTKPTGSALLMILSLSIATIAITAFGPLLVVAIHNASALTAGYIVACSSIGWTVMAVLVSGSPERLDRLMIAIGMALVAASIAGFLYAVPNGPVWLIAVFAALEGGGFGMAWTFILRRTTALSAPQEVQRISGAIPTIQRLGYALGAAYSGIIANACQRQSKSEPKGSAKCYHFGVGMIAA</sequence>
<feature type="transmembrane region" description="Helical" evidence="5">
    <location>
        <begin position="220"/>
        <end position="235"/>
    </location>
</feature>
<dbReference type="PRINTS" id="PR01036">
    <property type="entry name" value="TCRTETB"/>
</dbReference>
<gene>
    <name evidence="7" type="ORF">FLO80_20730</name>
</gene>
<evidence type="ECO:0000256" key="4">
    <source>
        <dbReference type="ARBA" id="ARBA00023136"/>
    </source>
</evidence>
<dbReference type="InterPro" id="IPR011701">
    <property type="entry name" value="MFS"/>
</dbReference>
<protein>
    <submittedName>
        <fullName evidence="7">MFS transporter</fullName>
    </submittedName>
</protein>
<organism evidence="7 8">
    <name type="scientific">Aquicoccus porphyridii</name>
    <dbReference type="NCBI Taxonomy" id="1852029"/>
    <lineage>
        <taxon>Bacteria</taxon>
        <taxon>Pseudomonadati</taxon>
        <taxon>Pseudomonadota</taxon>
        <taxon>Alphaproteobacteria</taxon>
        <taxon>Rhodobacterales</taxon>
        <taxon>Paracoccaceae</taxon>
        <taxon>Aquicoccus</taxon>
    </lineage>
</organism>
<feature type="transmembrane region" description="Helical" evidence="5">
    <location>
        <begin position="370"/>
        <end position="391"/>
    </location>
</feature>
<evidence type="ECO:0000256" key="2">
    <source>
        <dbReference type="ARBA" id="ARBA00022692"/>
    </source>
</evidence>
<evidence type="ECO:0000313" key="7">
    <source>
        <dbReference type="EMBL" id="KAA0909601.1"/>
    </source>
</evidence>
<dbReference type="Proteomes" id="UP000325291">
    <property type="component" value="Unassembled WGS sequence"/>
</dbReference>
<dbReference type="PROSITE" id="PS50850">
    <property type="entry name" value="MFS"/>
    <property type="match status" value="1"/>
</dbReference>
<feature type="domain" description="Major facilitator superfamily (MFS) profile" evidence="6">
    <location>
        <begin position="29"/>
        <end position="456"/>
    </location>
</feature>
<dbReference type="RefSeq" id="WP_111369312.1">
    <property type="nucleotide sequence ID" value="NZ_VINQ01000030.1"/>
</dbReference>
<feature type="transmembrane region" description="Helical" evidence="5">
    <location>
        <begin position="21"/>
        <end position="41"/>
    </location>
</feature>
<dbReference type="SUPFAM" id="SSF103473">
    <property type="entry name" value="MFS general substrate transporter"/>
    <property type="match status" value="1"/>
</dbReference>
<evidence type="ECO:0000256" key="3">
    <source>
        <dbReference type="ARBA" id="ARBA00022989"/>
    </source>
</evidence>
<dbReference type="EMBL" id="VINQ01000030">
    <property type="protein sequence ID" value="KAA0909601.1"/>
    <property type="molecule type" value="Genomic_DNA"/>
</dbReference>
<feature type="transmembrane region" description="Helical" evidence="5">
    <location>
        <begin position="346"/>
        <end position="364"/>
    </location>
</feature>
<proteinExistence type="predicted"/>
<comment type="subcellular location">
    <subcellularLocation>
        <location evidence="1">Membrane</location>
        <topology evidence="1">Multi-pass membrane protein</topology>
    </subcellularLocation>
</comment>
<accession>A0A5A9YXF5</accession>
<keyword evidence="3 5" id="KW-1133">Transmembrane helix</keyword>
<dbReference type="PANTHER" id="PTHR23501">
    <property type="entry name" value="MAJOR FACILITATOR SUPERFAMILY"/>
    <property type="match status" value="1"/>
</dbReference>
<dbReference type="AlphaFoldDB" id="A0A5A9YXF5"/>
<feature type="transmembrane region" description="Helical" evidence="5">
    <location>
        <begin position="314"/>
        <end position="334"/>
    </location>
</feature>
<dbReference type="Pfam" id="PF07690">
    <property type="entry name" value="MFS_1"/>
    <property type="match status" value="1"/>
</dbReference>
<dbReference type="Gene3D" id="1.20.1250.20">
    <property type="entry name" value="MFS general substrate transporter like domains"/>
    <property type="match status" value="1"/>
</dbReference>
<keyword evidence="2 5" id="KW-0812">Transmembrane</keyword>
<comment type="caution">
    <text evidence="7">The sequence shown here is derived from an EMBL/GenBank/DDBJ whole genome shotgun (WGS) entry which is preliminary data.</text>
</comment>
<feature type="transmembrane region" description="Helical" evidence="5">
    <location>
        <begin position="97"/>
        <end position="120"/>
    </location>
</feature>
<feature type="transmembrane region" description="Helical" evidence="5">
    <location>
        <begin position="152"/>
        <end position="174"/>
    </location>
</feature>
<dbReference type="InterPro" id="IPR020846">
    <property type="entry name" value="MFS_dom"/>
</dbReference>
<dbReference type="Gene3D" id="1.20.1720.10">
    <property type="entry name" value="Multidrug resistance protein D"/>
    <property type="match status" value="1"/>
</dbReference>
<evidence type="ECO:0000256" key="5">
    <source>
        <dbReference type="SAM" id="Phobius"/>
    </source>
</evidence>
<name>A0A5A9YXF5_9RHOB</name>
<evidence type="ECO:0000256" key="1">
    <source>
        <dbReference type="ARBA" id="ARBA00004141"/>
    </source>
</evidence>
<reference evidence="7 8" key="1">
    <citation type="submission" date="2019-07" db="EMBL/GenBank/DDBJ databases">
        <title>Aquicoccus porphyridii gen. nov., sp. nov., isolated from a small marine red alga, Porphyridium marinum.</title>
        <authorList>
            <person name="Liu L."/>
        </authorList>
    </citation>
    <scope>NUCLEOTIDE SEQUENCE [LARGE SCALE GENOMIC DNA]</scope>
    <source>
        <strain evidence="7 8">L1 8-17</strain>
    </source>
</reference>
<feature type="transmembrane region" description="Helical" evidence="5">
    <location>
        <begin position="61"/>
        <end position="85"/>
    </location>
</feature>
<feature type="transmembrane region" description="Helical" evidence="5">
    <location>
        <begin position="241"/>
        <end position="257"/>
    </location>
</feature>
<dbReference type="InterPro" id="IPR036259">
    <property type="entry name" value="MFS_trans_sf"/>
</dbReference>
<dbReference type="GO" id="GO:0005886">
    <property type="term" value="C:plasma membrane"/>
    <property type="evidence" value="ECO:0007669"/>
    <property type="project" value="TreeGrafter"/>
</dbReference>